<comment type="caution">
    <text evidence="11">The sequence shown here is derived from an EMBL/GenBank/DDBJ whole genome shotgun (WGS) entry which is preliminary data.</text>
</comment>
<accession>A0A4S5E7H4</accession>
<keyword evidence="4" id="KW-1003">Cell membrane</keyword>
<sequence>MFRRQRKTQKQVRQMRTELEPGTEVMTQFGLFGTIVSIDQENNKAVLELSPGNHATVHTQALTRVVQQDAAVSDDAAAGEPDRPDLERFDGMSVPDDASSLDGVDRIDGPATGDGTDRPAASGSTAAGAGSTDVGSETPEQTVERLDRERARREERDARGHGGPANGSDN</sequence>
<keyword evidence="12" id="KW-1185">Reference proteome</keyword>
<dbReference type="AlphaFoldDB" id="A0A4S5E7H4"/>
<evidence type="ECO:0000256" key="5">
    <source>
        <dbReference type="ARBA" id="ARBA00022692"/>
    </source>
</evidence>
<comment type="similarity">
    <text evidence="2">Belongs to the YajC family.</text>
</comment>
<evidence type="ECO:0000256" key="10">
    <source>
        <dbReference type="SAM" id="MobiDB-lite"/>
    </source>
</evidence>
<dbReference type="EMBL" id="SSWH01000003">
    <property type="protein sequence ID" value="THJ67571.1"/>
    <property type="molecule type" value="Genomic_DNA"/>
</dbReference>
<proteinExistence type="inferred from homology"/>
<keyword evidence="9" id="KW-0472">Membrane</keyword>
<name>A0A4S5E7H4_9MICC</name>
<feature type="compositionally biased region" description="Basic and acidic residues" evidence="10">
    <location>
        <begin position="142"/>
        <end position="160"/>
    </location>
</feature>
<keyword evidence="8" id="KW-0811">Translocation</keyword>
<dbReference type="Proteomes" id="UP000305233">
    <property type="component" value="Unassembled WGS sequence"/>
</dbReference>
<keyword evidence="3" id="KW-0813">Transport</keyword>
<reference evidence="11 12" key="1">
    <citation type="submission" date="2019-04" db="EMBL/GenBank/DDBJ databases">
        <authorList>
            <person name="Liu Q."/>
            <person name="Xin Y.-H."/>
        </authorList>
    </citation>
    <scope>NUCLEOTIDE SEQUENCE [LARGE SCALE GENOMIC DNA]</scope>
    <source>
        <strain evidence="11 12">AM23</strain>
    </source>
</reference>
<dbReference type="Pfam" id="PF02699">
    <property type="entry name" value="YajC"/>
    <property type="match status" value="1"/>
</dbReference>
<feature type="compositionally biased region" description="Low complexity" evidence="10">
    <location>
        <begin position="120"/>
        <end position="132"/>
    </location>
</feature>
<evidence type="ECO:0000256" key="6">
    <source>
        <dbReference type="ARBA" id="ARBA00022927"/>
    </source>
</evidence>
<keyword evidence="7" id="KW-1133">Transmembrane helix</keyword>
<dbReference type="InterPro" id="IPR003849">
    <property type="entry name" value="Preprotein_translocase_YajC"/>
</dbReference>
<comment type="subcellular location">
    <subcellularLocation>
        <location evidence="1">Cell membrane</location>
        <topology evidence="1">Single-pass membrane protein</topology>
    </subcellularLocation>
</comment>
<gene>
    <name evidence="11" type="ORF">E8P82_04840</name>
</gene>
<feature type="region of interest" description="Disordered" evidence="10">
    <location>
        <begin position="70"/>
        <end position="170"/>
    </location>
</feature>
<evidence type="ECO:0000256" key="8">
    <source>
        <dbReference type="ARBA" id="ARBA00023010"/>
    </source>
</evidence>
<dbReference type="PANTHER" id="PTHR33909:SF1">
    <property type="entry name" value="SEC TRANSLOCON ACCESSORY COMPLEX SUBUNIT YAJC"/>
    <property type="match status" value="1"/>
</dbReference>
<keyword evidence="5" id="KW-0812">Transmembrane</keyword>
<feature type="compositionally biased region" description="Gly residues" evidence="10">
    <location>
        <begin position="161"/>
        <end position="170"/>
    </location>
</feature>
<dbReference type="OrthoDB" id="3267178at2"/>
<evidence type="ECO:0000256" key="3">
    <source>
        <dbReference type="ARBA" id="ARBA00022448"/>
    </source>
</evidence>
<dbReference type="SMART" id="SM01323">
    <property type="entry name" value="YajC"/>
    <property type="match status" value="1"/>
</dbReference>
<organism evidence="11 12">
    <name type="scientific">Arthrobacter echini</name>
    <dbReference type="NCBI Taxonomy" id="1529066"/>
    <lineage>
        <taxon>Bacteria</taxon>
        <taxon>Bacillati</taxon>
        <taxon>Actinomycetota</taxon>
        <taxon>Actinomycetes</taxon>
        <taxon>Micrococcales</taxon>
        <taxon>Micrococcaceae</taxon>
        <taxon>Arthrobacter</taxon>
    </lineage>
</organism>
<evidence type="ECO:0000256" key="9">
    <source>
        <dbReference type="ARBA" id="ARBA00023136"/>
    </source>
</evidence>
<dbReference type="GO" id="GO:0015031">
    <property type="term" value="P:protein transport"/>
    <property type="evidence" value="ECO:0007669"/>
    <property type="project" value="UniProtKB-KW"/>
</dbReference>
<evidence type="ECO:0000256" key="1">
    <source>
        <dbReference type="ARBA" id="ARBA00004162"/>
    </source>
</evidence>
<evidence type="ECO:0000313" key="12">
    <source>
        <dbReference type="Proteomes" id="UP000305233"/>
    </source>
</evidence>
<dbReference type="GO" id="GO:0005886">
    <property type="term" value="C:plasma membrane"/>
    <property type="evidence" value="ECO:0007669"/>
    <property type="project" value="UniProtKB-SubCell"/>
</dbReference>
<feature type="compositionally biased region" description="Basic and acidic residues" evidence="10">
    <location>
        <begin position="80"/>
        <end position="90"/>
    </location>
</feature>
<evidence type="ECO:0000256" key="7">
    <source>
        <dbReference type="ARBA" id="ARBA00022989"/>
    </source>
</evidence>
<dbReference type="PANTHER" id="PTHR33909">
    <property type="entry name" value="SEC TRANSLOCON ACCESSORY COMPLEX SUBUNIT YAJC"/>
    <property type="match status" value="1"/>
</dbReference>
<evidence type="ECO:0000256" key="4">
    <source>
        <dbReference type="ARBA" id="ARBA00022475"/>
    </source>
</evidence>
<keyword evidence="6" id="KW-0653">Protein transport</keyword>
<evidence type="ECO:0000313" key="11">
    <source>
        <dbReference type="EMBL" id="THJ67571.1"/>
    </source>
</evidence>
<evidence type="ECO:0000256" key="2">
    <source>
        <dbReference type="ARBA" id="ARBA00006742"/>
    </source>
</evidence>
<protein>
    <submittedName>
        <fullName evidence="11">Preprotein translocase subunit YajC</fullName>
    </submittedName>
</protein>